<gene>
    <name evidence="1" type="ORF">CRH09_08405</name>
</gene>
<dbReference type="KEGG" id="ntp:CRH09_08405"/>
<reference evidence="1 2" key="1">
    <citation type="submission" date="2017-10" db="EMBL/GenBank/DDBJ databases">
        <title>Comparative genomics between pathogenic Norcardia.</title>
        <authorList>
            <person name="Zeng L."/>
        </authorList>
    </citation>
    <scope>NUCLEOTIDE SEQUENCE [LARGE SCALE GENOMIC DNA]</scope>
    <source>
        <strain evidence="1 2">NC_YFY_NT001</strain>
    </source>
</reference>
<dbReference type="AlphaFoldDB" id="A0A291RFX1"/>
<dbReference type="EMBL" id="CP023778">
    <property type="protein sequence ID" value="ATL66215.1"/>
    <property type="molecule type" value="Genomic_DNA"/>
</dbReference>
<dbReference type="RefSeq" id="WP_098693419.1">
    <property type="nucleotide sequence ID" value="NZ_CP023778.1"/>
</dbReference>
<evidence type="ECO:0000313" key="2">
    <source>
        <dbReference type="Proteomes" id="UP000221961"/>
    </source>
</evidence>
<protein>
    <submittedName>
        <fullName evidence="1">Uncharacterized protein</fullName>
    </submittedName>
</protein>
<evidence type="ECO:0000313" key="1">
    <source>
        <dbReference type="EMBL" id="ATL66215.1"/>
    </source>
</evidence>
<organism evidence="1 2">
    <name type="scientific">Nocardia terpenica</name>
    <dbReference type="NCBI Taxonomy" id="455432"/>
    <lineage>
        <taxon>Bacteria</taxon>
        <taxon>Bacillati</taxon>
        <taxon>Actinomycetota</taxon>
        <taxon>Actinomycetes</taxon>
        <taxon>Mycobacteriales</taxon>
        <taxon>Nocardiaceae</taxon>
        <taxon>Nocardia</taxon>
    </lineage>
</organism>
<sequence length="177" mass="19607">MQPFLIAAVGSFFGAMGGFLANLALARRAERQSMTSLLMAEFLSDGFLAHRIAVDGLWRRVKAGEVNVDDIAAGFWYPGMATYYTGEQYGILSEHQHLEAYIAYIVRLGDALDRHRLDRRVIRATLGMHLLWADALLQQVAAATARQARQNNVPTPAWTTAAARVHDHLTVSANTLR</sequence>
<accession>A0A291RFX1</accession>
<dbReference type="Proteomes" id="UP000221961">
    <property type="component" value="Chromosome"/>
</dbReference>
<proteinExistence type="predicted"/>
<name>A0A291RFX1_9NOCA</name>
<dbReference type="GeneID" id="88357429"/>